<evidence type="ECO:0000313" key="2">
    <source>
        <dbReference type="Proteomes" id="UP001558613"/>
    </source>
</evidence>
<proteinExistence type="predicted"/>
<reference evidence="1 2" key="1">
    <citation type="submission" date="2023-09" db="EMBL/GenBank/DDBJ databases">
        <authorList>
            <person name="Wang M."/>
        </authorList>
    </citation>
    <scope>NUCLEOTIDE SEQUENCE [LARGE SCALE GENOMIC DNA]</scope>
    <source>
        <strain evidence="1">GT-2023</strain>
        <tissue evidence="1">Liver</tissue>
    </source>
</reference>
<organism evidence="1 2">
    <name type="scientific">Cirrhinus molitorella</name>
    <name type="common">mud carp</name>
    <dbReference type="NCBI Taxonomy" id="172907"/>
    <lineage>
        <taxon>Eukaryota</taxon>
        <taxon>Metazoa</taxon>
        <taxon>Chordata</taxon>
        <taxon>Craniata</taxon>
        <taxon>Vertebrata</taxon>
        <taxon>Euteleostomi</taxon>
        <taxon>Actinopterygii</taxon>
        <taxon>Neopterygii</taxon>
        <taxon>Teleostei</taxon>
        <taxon>Ostariophysi</taxon>
        <taxon>Cypriniformes</taxon>
        <taxon>Cyprinidae</taxon>
        <taxon>Labeoninae</taxon>
        <taxon>Labeonini</taxon>
        <taxon>Cirrhinus</taxon>
    </lineage>
</organism>
<accession>A0ABR3N8H9</accession>
<gene>
    <name evidence="1" type="ORF">QQF64_028975</name>
</gene>
<keyword evidence="2" id="KW-1185">Reference proteome</keyword>
<evidence type="ECO:0000313" key="1">
    <source>
        <dbReference type="EMBL" id="KAL1273113.1"/>
    </source>
</evidence>
<protein>
    <submittedName>
        <fullName evidence="1">Uncharacterized protein</fullName>
    </submittedName>
</protein>
<dbReference type="Proteomes" id="UP001558613">
    <property type="component" value="Unassembled WGS sequence"/>
</dbReference>
<comment type="caution">
    <text evidence="1">The sequence shown here is derived from an EMBL/GenBank/DDBJ whole genome shotgun (WGS) entry which is preliminary data.</text>
</comment>
<sequence>MAEWGLLAGTTFESGCCRGNEAVQCALSLPKPAQSDRRPWQAILAPPEPAVRTCFLSLFFCRQVGSHLLQELALVSEPGTLAKSQAPAWLPYPSSGCAYCSLFPLNEPPCRRPVLDTIRGVSP</sequence>
<name>A0ABR3N8H9_9TELE</name>
<dbReference type="EMBL" id="JAYMGO010000006">
    <property type="protein sequence ID" value="KAL1273113.1"/>
    <property type="molecule type" value="Genomic_DNA"/>
</dbReference>